<dbReference type="GO" id="GO:0005764">
    <property type="term" value="C:lysosome"/>
    <property type="evidence" value="ECO:0007669"/>
    <property type="project" value="UniProtKB-ARBA"/>
</dbReference>
<evidence type="ECO:0000256" key="6">
    <source>
        <dbReference type="ARBA" id="ARBA00023288"/>
    </source>
</evidence>
<keyword evidence="5" id="KW-0342">GTP-binding</keyword>
<evidence type="ECO:0000256" key="7">
    <source>
        <dbReference type="ARBA" id="ARBA00023289"/>
    </source>
</evidence>
<dbReference type="Proteomes" id="UP000179807">
    <property type="component" value="Unassembled WGS sequence"/>
</dbReference>
<sequence>MPAKCCKIIILGDSGVGKTTLIHKFITEEFRADFKATLGADLSTKSFSINNQLVEAQIWDTAGTERFRSMGTAYYRGTDACIFVYDITSRESFEHLNTWRKEMIDLAGIDSPDTFPFVLFANKSDLEDNHQIGFDEANSWAQSKGCPHIAVSAKTGKNVEEGFQRAVAIFLERGKANMMSLQMPSLLKEDKSSKCC</sequence>
<comment type="similarity">
    <text evidence="1">Belongs to the small GTPase superfamily. Rab family.</text>
</comment>
<dbReference type="InterPro" id="IPR027417">
    <property type="entry name" value="P-loop_NTPase"/>
</dbReference>
<dbReference type="PROSITE" id="PS51417">
    <property type="entry name" value="ARF"/>
    <property type="match status" value="1"/>
</dbReference>
<dbReference type="PROSITE" id="PS51419">
    <property type="entry name" value="RAB"/>
    <property type="match status" value="1"/>
</dbReference>
<dbReference type="SMART" id="SM00176">
    <property type="entry name" value="RAN"/>
    <property type="match status" value="1"/>
</dbReference>
<dbReference type="Pfam" id="PF00071">
    <property type="entry name" value="Ras"/>
    <property type="match status" value="1"/>
</dbReference>
<proteinExistence type="inferred from homology"/>
<dbReference type="GO" id="GO:0005770">
    <property type="term" value="C:late endosome"/>
    <property type="evidence" value="ECO:0007669"/>
    <property type="project" value="UniProtKB-ARBA"/>
</dbReference>
<dbReference type="GO" id="GO:0003924">
    <property type="term" value="F:GTPase activity"/>
    <property type="evidence" value="ECO:0007669"/>
    <property type="project" value="InterPro"/>
</dbReference>
<dbReference type="PANTHER" id="PTHR47981">
    <property type="entry name" value="RAB FAMILY"/>
    <property type="match status" value="1"/>
</dbReference>
<dbReference type="EMBL" id="MLAK01000806">
    <property type="protein sequence ID" value="OHT04054.1"/>
    <property type="molecule type" value="Genomic_DNA"/>
</dbReference>
<keyword evidence="7" id="KW-0636">Prenylation</keyword>
<comment type="caution">
    <text evidence="9">The sequence shown here is derived from an EMBL/GenBank/DDBJ whole genome shotgun (WGS) entry which is preliminary data.</text>
</comment>
<evidence type="ECO:0000256" key="4">
    <source>
        <dbReference type="ARBA" id="ARBA00022927"/>
    </source>
</evidence>
<dbReference type="SMART" id="SM00173">
    <property type="entry name" value="RAS"/>
    <property type="match status" value="1"/>
</dbReference>
<keyword evidence="10" id="KW-1185">Reference proteome</keyword>
<dbReference type="FunFam" id="3.40.50.300:FF:000751">
    <property type="entry name" value="Rab family GTPase, putative"/>
    <property type="match status" value="1"/>
</dbReference>
<dbReference type="Gene3D" id="3.40.50.300">
    <property type="entry name" value="P-loop containing nucleotide triphosphate hydrolases"/>
    <property type="match status" value="1"/>
</dbReference>
<dbReference type="SUPFAM" id="SSF52540">
    <property type="entry name" value="P-loop containing nucleoside triphosphate hydrolases"/>
    <property type="match status" value="1"/>
</dbReference>
<evidence type="ECO:0000313" key="10">
    <source>
        <dbReference type="Proteomes" id="UP000179807"/>
    </source>
</evidence>
<dbReference type="PRINTS" id="PR00449">
    <property type="entry name" value="RASTRNSFRMNG"/>
</dbReference>
<evidence type="ECO:0000256" key="8">
    <source>
        <dbReference type="ARBA" id="ARBA00067801"/>
    </source>
</evidence>
<keyword evidence="6" id="KW-0449">Lipoprotein</keyword>
<protein>
    <recommendedName>
        <fullName evidence="8">Ras-related protein Rab-7b</fullName>
    </recommendedName>
</protein>
<dbReference type="PANTHER" id="PTHR47981:SF20">
    <property type="entry name" value="RAS-RELATED PROTEIN RAB-7A"/>
    <property type="match status" value="1"/>
</dbReference>
<evidence type="ECO:0000256" key="5">
    <source>
        <dbReference type="ARBA" id="ARBA00023134"/>
    </source>
</evidence>
<dbReference type="GO" id="GO:0002682">
    <property type="term" value="P:regulation of immune system process"/>
    <property type="evidence" value="ECO:0007669"/>
    <property type="project" value="UniProtKB-ARBA"/>
</dbReference>
<evidence type="ECO:0000256" key="3">
    <source>
        <dbReference type="ARBA" id="ARBA00022741"/>
    </source>
</evidence>
<evidence type="ECO:0000256" key="1">
    <source>
        <dbReference type="ARBA" id="ARBA00006270"/>
    </source>
</evidence>
<keyword evidence="2" id="KW-0813">Transport</keyword>
<dbReference type="NCBIfam" id="TIGR00231">
    <property type="entry name" value="small_GTP"/>
    <property type="match status" value="1"/>
</dbReference>
<dbReference type="GO" id="GO:0005525">
    <property type="term" value="F:GTP binding"/>
    <property type="evidence" value="ECO:0007669"/>
    <property type="project" value="UniProtKB-KW"/>
</dbReference>
<evidence type="ECO:0000256" key="2">
    <source>
        <dbReference type="ARBA" id="ARBA00022448"/>
    </source>
</evidence>
<dbReference type="OrthoDB" id="1436450at2759"/>
<dbReference type="VEuPathDB" id="TrichDB:TRFO_28484"/>
<organism evidence="9 10">
    <name type="scientific">Tritrichomonas foetus</name>
    <dbReference type="NCBI Taxonomy" id="1144522"/>
    <lineage>
        <taxon>Eukaryota</taxon>
        <taxon>Metamonada</taxon>
        <taxon>Parabasalia</taxon>
        <taxon>Tritrichomonadida</taxon>
        <taxon>Tritrichomonadidae</taxon>
        <taxon>Tritrichomonas</taxon>
    </lineage>
</organism>
<dbReference type="AlphaFoldDB" id="A0A1J4K2U3"/>
<dbReference type="RefSeq" id="XP_068357190.1">
    <property type="nucleotide sequence ID" value="XM_068506207.1"/>
</dbReference>
<dbReference type="GeneID" id="94840911"/>
<reference evidence="9" key="1">
    <citation type="submission" date="2016-10" db="EMBL/GenBank/DDBJ databases">
        <authorList>
            <person name="Benchimol M."/>
            <person name="Almeida L.G."/>
            <person name="Vasconcelos A.T."/>
            <person name="Perreira-Neves A."/>
            <person name="Rosa I.A."/>
            <person name="Tasca T."/>
            <person name="Bogo M.R."/>
            <person name="de Souza W."/>
        </authorList>
    </citation>
    <scope>NUCLEOTIDE SEQUENCE [LARGE SCALE GENOMIC DNA]</scope>
    <source>
        <strain evidence="9">K</strain>
    </source>
</reference>
<dbReference type="GO" id="GO:0030139">
    <property type="term" value="C:endocytic vesicle"/>
    <property type="evidence" value="ECO:0007669"/>
    <property type="project" value="UniProtKB-ARBA"/>
</dbReference>
<keyword evidence="4" id="KW-0653">Protein transport</keyword>
<dbReference type="InterPro" id="IPR005225">
    <property type="entry name" value="Small_GTP-bd"/>
</dbReference>
<name>A0A1J4K2U3_9EUKA</name>
<dbReference type="InterPro" id="IPR001806">
    <property type="entry name" value="Small_GTPase"/>
</dbReference>
<accession>A0A1J4K2U3</accession>
<dbReference type="PROSITE" id="PS51421">
    <property type="entry name" value="RAS"/>
    <property type="match status" value="1"/>
</dbReference>
<dbReference type="SMART" id="SM00174">
    <property type="entry name" value="RHO"/>
    <property type="match status" value="1"/>
</dbReference>
<keyword evidence="3" id="KW-0547">Nucleotide-binding</keyword>
<gene>
    <name evidence="9" type="ORF">TRFO_28484</name>
</gene>
<dbReference type="GO" id="GO:0015031">
    <property type="term" value="P:protein transport"/>
    <property type="evidence" value="ECO:0007669"/>
    <property type="project" value="UniProtKB-KW"/>
</dbReference>
<dbReference type="SMART" id="SM00175">
    <property type="entry name" value="RAB"/>
    <property type="match status" value="1"/>
</dbReference>
<evidence type="ECO:0000313" key="9">
    <source>
        <dbReference type="EMBL" id="OHT04054.1"/>
    </source>
</evidence>